<dbReference type="AlphaFoldDB" id="R7ZUZ1"/>
<keyword evidence="2" id="KW-1185">Reference proteome</keyword>
<accession>R7ZUZ1</accession>
<evidence type="ECO:0000313" key="2">
    <source>
        <dbReference type="Proteomes" id="UP000013909"/>
    </source>
</evidence>
<dbReference type="Proteomes" id="UP000013909">
    <property type="component" value="Unassembled WGS sequence"/>
</dbReference>
<dbReference type="Gene3D" id="6.10.10.120">
    <property type="entry name" value="Antitoxin ParD1-like"/>
    <property type="match status" value="1"/>
</dbReference>
<evidence type="ECO:0000313" key="1">
    <source>
        <dbReference type="EMBL" id="EON77804.1"/>
    </source>
</evidence>
<protein>
    <recommendedName>
        <fullName evidence="3">ParD protein (Antitoxin to ParE)</fullName>
    </recommendedName>
</protein>
<proteinExistence type="predicted"/>
<evidence type="ECO:0008006" key="3">
    <source>
        <dbReference type="Google" id="ProtNLM"/>
    </source>
</evidence>
<dbReference type="RefSeq" id="WP_010853862.1">
    <property type="nucleotide sequence ID" value="NZ_AQHR01000049.1"/>
</dbReference>
<dbReference type="GO" id="GO:0006355">
    <property type="term" value="P:regulation of DNA-templated transcription"/>
    <property type="evidence" value="ECO:0007669"/>
    <property type="project" value="InterPro"/>
</dbReference>
<dbReference type="SUPFAM" id="SSF47598">
    <property type="entry name" value="Ribbon-helix-helix"/>
    <property type="match status" value="1"/>
</dbReference>
<reference evidence="1 2" key="1">
    <citation type="submission" date="2013-02" db="EMBL/GenBank/DDBJ databases">
        <title>A novel strain isolated from Lonar lake, Maharashtra, India.</title>
        <authorList>
            <person name="Singh A."/>
        </authorList>
    </citation>
    <scope>NUCLEOTIDE SEQUENCE [LARGE SCALE GENOMIC DNA]</scope>
    <source>
        <strain evidence="1 2">AK24</strain>
    </source>
</reference>
<comment type="caution">
    <text evidence="1">The sequence shown here is derived from an EMBL/GenBank/DDBJ whole genome shotgun (WGS) entry which is preliminary data.</text>
</comment>
<dbReference type="OrthoDB" id="9811310at2"/>
<organism evidence="1 2">
    <name type="scientific">Lunatimonas lonarensis</name>
    <dbReference type="NCBI Taxonomy" id="1232681"/>
    <lineage>
        <taxon>Bacteria</taxon>
        <taxon>Pseudomonadati</taxon>
        <taxon>Bacteroidota</taxon>
        <taxon>Cytophagia</taxon>
        <taxon>Cytophagales</taxon>
        <taxon>Cyclobacteriaceae</taxon>
    </lineage>
</organism>
<gene>
    <name evidence="1" type="ORF">ADIS_1723</name>
</gene>
<name>R7ZUZ1_9BACT</name>
<dbReference type="STRING" id="1232681.ADIS_1723"/>
<sequence length="89" mass="10076">MGKKTIDFGETLGRYIDFAVKQGGYKTEAEYLRYLVRKDEEQNREFLLTKAAIQEGLESGLSPKIRTAEEIVTLAKKRALGKTGRQKHG</sequence>
<dbReference type="InterPro" id="IPR010985">
    <property type="entry name" value="Ribbon_hlx_hlx"/>
</dbReference>
<dbReference type="EMBL" id="AQHR01000049">
    <property type="protein sequence ID" value="EON77804.1"/>
    <property type="molecule type" value="Genomic_DNA"/>
</dbReference>
<dbReference type="InterPro" id="IPR038296">
    <property type="entry name" value="ParD_sf"/>
</dbReference>